<reference evidence="1" key="1">
    <citation type="submission" date="2020-10" db="EMBL/GenBank/DDBJ databases">
        <authorList>
            <person name="Gilroy R."/>
        </authorList>
    </citation>
    <scope>NUCLEOTIDE SEQUENCE</scope>
    <source>
        <strain evidence="1">ChiSxjej1B13-7958</strain>
    </source>
</reference>
<dbReference type="InterPro" id="IPR029033">
    <property type="entry name" value="His_PPase_superfam"/>
</dbReference>
<dbReference type="PANTHER" id="PTHR48100">
    <property type="entry name" value="BROAD-SPECIFICITY PHOSPHATASE YOR283W-RELATED"/>
    <property type="match status" value="1"/>
</dbReference>
<reference evidence="1" key="2">
    <citation type="journal article" date="2021" name="PeerJ">
        <title>Extensive microbial diversity within the chicken gut microbiome revealed by metagenomics and culture.</title>
        <authorList>
            <person name="Gilroy R."/>
            <person name="Ravi A."/>
            <person name="Getino M."/>
            <person name="Pursley I."/>
            <person name="Horton D.L."/>
            <person name="Alikhan N.F."/>
            <person name="Baker D."/>
            <person name="Gharbi K."/>
            <person name="Hall N."/>
            <person name="Watson M."/>
            <person name="Adriaenssens E.M."/>
            <person name="Foster-Nyarko E."/>
            <person name="Jarju S."/>
            <person name="Secka A."/>
            <person name="Antonio M."/>
            <person name="Oren A."/>
            <person name="Chaudhuri R.R."/>
            <person name="La Ragione R."/>
            <person name="Hildebrand F."/>
            <person name="Pallen M.J."/>
        </authorList>
    </citation>
    <scope>NUCLEOTIDE SEQUENCE</scope>
    <source>
        <strain evidence="1">ChiSxjej1B13-7958</strain>
    </source>
</reference>
<dbReference type="Pfam" id="PF00300">
    <property type="entry name" value="His_Phos_1"/>
    <property type="match status" value="1"/>
</dbReference>
<dbReference type="Gene3D" id="3.40.50.1240">
    <property type="entry name" value="Phosphoglycerate mutase-like"/>
    <property type="match status" value="1"/>
</dbReference>
<dbReference type="InterPro" id="IPR050275">
    <property type="entry name" value="PGM_Phosphatase"/>
</dbReference>
<accession>A0A9D1APA7</accession>
<dbReference type="GO" id="GO:0005737">
    <property type="term" value="C:cytoplasm"/>
    <property type="evidence" value="ECO:0007669"/>
    <property type="project" value="TreeGrafter"/>
</dbReference>
<dbReference type="SUPFAM" id="SSF53254">
    <property type="entry name" value="Phosphoglycerate mutase-like"/>
    <property type="match status" value="1"/>
</dbReference>
<evidence type="ECO:0000313" key="1">
    <source>
        <dbReference type="EMBL" id="HIR48161.1"/>
    </source>
</evidence>
<organism evidence="1 2">
    <name type="scientific">Candidatus Caccousia avicola</name>
    <dbReference type="NCBI Taxonomy" id="2840721"/>
    <lineage>
        <taxon>Bacteria</taxon>
        <taxon>Bacillati</taxon>
        <taxon>Bacillota</taxon>
        <taxon>Clostridia</taxon>
        <taxon>Eubacteriales</taxon>
        <taxon>Oscillospiraceae</taxon>
        <taxon>Oscillospiraceae incertae sedis</taxon>
        <taxon>Candidatus Caccousia</taxon>
    </lineage>
</organism>
<dbReference type="PANTHER" id="PTHR48100:SF1">
    <property type="entry name" value="HISTIDINE PHOSPHATASE FAMILY PROTEIN-RELATED"/>
    <property type="match status" value="1"/>
</dbReference>
<protein>
    <submittedName>
        <fullName evidence="1">Histidine phosphatase family protein</fullName>
    </submittedName>
</protein>
<dbReference type="SMART" id="SM00855">
    <property type="entry name" value="PGAM"/>
    <property type="match status" value="1"/>
</dbReference>
<dbReference type="AlphaFoldDB" id="A0A9D1APA7"/>
<name>A0A9D1APA7_9FIRM</name>
<gene>
    <name evidence="1" type="ORF">IAB89_11005</name>
</gene>
<dbReference type="CDD" id="cd07067">
    <property type="entry name" value="HP_PGM_like"/>
    <property type="match status" value="1"/>
</dbReference>
<dbReference type="Proteomes" id="UP000824242">
    <property type="component" value="Unassembled WGS sequence"/>
</dbReference>
<evidence type="ECO:0000313" key="2">
    <source>
        <dbReference type="Proteomes" id="UP000824242"/>
    </source>
</evidence>
<dbReference type="EMBL" id="DVGZ01000119">
    <property type="protein sequence ID" value="HIR48161.1"/>
    <property type="molecule type" value="Genomic_DNA"/>
</dbReference>
<sequence length="239" mass="26335">MQSYTIHLIRHGATKGNQLGQYIGRTDLPLAPEGAEQLRELSRAGGYPTAQAYYCSPLLRCRETLNILYPDAEPVVVEGLRECDFGEWEGKTAKELMEEDPSFAKWMESGAQATPPGGESGAVFMHRVCEAFEKLVEDMLRSRTTSAVIVTHGGVIMTILSAYGLPKAGFYDWLTGNGCGYSLRITPGLWMRSMVAEVYATLPAGEQTEGEQNERLVIDLAREAADRAYGKKEDTEKGE</sequence>
<comment type="caution">
    <text evidence="1">The sequence shown here is derived from an EMBL/GenBank/DDBJ whole genome shotgun (WGS) entry which is preliminary data.</text>
</comment>
<dbReference type="InterPro" id="IPR013078">
    <property type="entry name" value="His_Pase_superF_clade-1"/>
</dbReference>
<proteinExistence type="predicted"/>
<dbReference type="GO" id="GO:0016791">
    <property type="term" value="F:phosphatase activity"/>
    <property type="evidence" value="ECO:0007669"/>
    <property type="project" value="TreeGrafter"/>
</dbReference>